<evidence type="ECO:0000313" key="6">
    <source>
        <dbReference type="EMBL" id="ALE01560.1"/>
    </source>
</evidence>
<dbReference type="Pfam" id="PF00497">
    <property type="entry name" value="SBP_bac_3"/>
    <property type="match status" value="1"/>
</dbReference>
<comment type="subcellular location">
    <subcellularLocation>
        <location evidence="1">Cell envelope</location>
    </subcellularLocation>
</comment>
<accession>A0A0M5L043</accession>
<gene>
    <name evidence="6" type="ORF">W908_02440</name>
</gene>
<dbReference type="GO" id="GO:0030313">
    <property type="term" value="C:cell envelope"/>
    <property type="evidence" value="ECO:0007669"/>
    <property type="project" value="UniProtKB-SubCell"/>
</dbReference>
<dbReference type="PATRIC" id="fig|1125411.7.peg.479"/>
<protein>
    <submittedName>
        <fullName evidence="6">Amino acid ABC transporter substrate-binding protein</fullName>
    </submittedName>
</protein>
<organism evidence="6 7">
    <name type="scientific">Candidatus Pseudothioglobus singularis PS1</name>
    <dbReference type="NCBI Taxonomy" id="1125411"/>
    <lineage>
        <taxon>Bacteria</taxon>
        <taxon>Pseudomonadati</taxon>
        <taxon>Pseudomonadota</taxon>
        <taxon>Gammaproteobacteria</taxon>
        <taxon>Candidatus Pseudothioglobaceae</taxon>
        <taxon>Candidatus Pseudothioglobus</taxon>
    </lineage>
</organism>
<dbReference type="SUPFAM" id="SSF53850">
    <property type="entry name" value="Periplasmic binding protein-like II"/>
    <property type="match status" value="1"/>
</dbReference>
<dbReference type="InterPro" id="IPR001638">
    <property type="entry name" value="Solute-binding_3/MltF_N"/>
</dbReference>
<proteinExistence type="inferred from homology"/>
<dbReference type="OrthoDB" id="8454826at2"/>
<evidence type="ECO:0000256" key="3">
    <source>
        <dbReference type="ARBA" id="ARBA00022729"/>
    </source>
</evidence>
<sequence length="285" mass="30990">MSIKLGFKKSSIVFAVALLSIGMTAKAGVVYDYIKNNNELMIATDANWAPFSYINDAGEMEGFDVDVGREIAKRMGVEARFITPAWDVITSGNWNMRWDVSVGSMTPTESRSEVLNFPAVYYYTPAAFAVHTGSPVTTLAGLNGKNVCTTAASTWEMYLQGSLDMLDAPAFKYKVTPGTITSLVDGSACLDDTRLGAGVRNDGIIDSVPMIQNAIDAGYPIKFLGDPAFYEPLIVATDKGNSDSELDAEIARIILEMQKDYTLTSLSMKWFKNADGSSNDYTTAY</sequence>
<dbReference type="AlphaFoldDB" id="A0A0M5L043"/>
<reference evidence="6 7" key="1">
    <citation type="journal article" date="2015" name="Genome Announc.">
        <title>Genome Sequence of 'Candidatus Thioglobus singularis' Strain PS1, a Mixotroph from the SUP05 Clade of Marine Gammaproteobacteria.</title>
        <authorList>
            <person name="Marshall K.T."/>
            <person name="Morris R.M."/>
        </authorList>
    </citation>
    <scope>NUCLEOTIDE SEQUENCE [LARGE SCALE GENOMIC DNA]</scope>
    <source>
        <strain evidence="6 7">PS1</strain>
    </source>
</reference>
<dbReference type="PANTHER" id="PTHR35936">
    <property type="entry name" value="MEMBRANE-BOUND LYTIC MUREIN TRANSGLYCOSYLASE F"/>
    <property type="match status" value="1"/>
</dbReference>
<evidence type="ECO:0000256" key="2">
    <source>
        <dbReference type="ARBA" id="ARBA00010333"/>
    </source>
</evidence>
<dbReference type="SMART" id="SM00062">
    <property type="entry name" value="PBPb"/>
    <property type="match status" value="1"/>
</dbReference>
<name>A0A0M5L043_9GAMM</name>
<dbReference type="Proteomes" id="UP000068905">
    <property type="component" value="Chromosome"/>
</dbReference>
<dbReference type="EMBL" id="CP006911">
    <property type="protein sequence ID" value="ALE01560.1"/>
    <property type="molecule type" value="Genomic_DNA"/>
</dbReference>
<keyword evidence="7" id="KW-1185">Reference proteome</keyword>
<dbReference type="STRING" id="1125411.W908_02440"/>
<evidence type="ECO:0000256" key="1">
    <source>
        <dbReference type="ARBA" id="ARBA00004196"/>
    </source>
</evidence>
<keyword evidence="3" id="KW-0732">Signal</keyword>
<evidence type="ECO:0000259" key="5">
    <source>
        <dbReference type="SMART" id="SM00062"/>
    </source>
</evidence>
<dbReference type="Gene3D" id="3.40.190.10">
    <property type="entry name" value="Periplasmic binding protein-like II"/>
    <property type="match status" value="2"/>
</dbReference>
<dbReference type="InterPro" id="IPR018313">
    <property type="entry name" value="SBP_3_CS"/>
</dbReference>
<dbReference type="PROSITE" id="PS01039">
    <property type="entry name" value="SBP_BACTERIAL_3"/>
    <property type="match status" value="1"/>
</dbReference>
<dbReference type="KEGG" id="tsn:W908_02440"/>
<dbReference type="RefSeq" id="WP_053819770.1">
    <property type="nucleotide sequence ID" value="NZ_CP006911.1"/>
</dbReference>
<evidence type="ECO:0000313" key="7">
    <source>
        <dbReference type="Proteomes" id="UP000068905"/>
    </source>
</evidence>
<dbReference type="PANTHER" id="PTHR35936:SF19">
    <property type="entry name" value="AMINO-ACID-BINDING PROTEIN YXEM-RELATED"/>
    <property type="match status" value="1"/>
</dbReference>
<evidence type="ECO:0000256" key="4">
    <source>
        <dbReference type="RuleBase" id="RU003744"/>
    </source>
</evidence>
<comment type="similarity">
    <text evidence="2 4">Belongs to the bacterial solute-binding protein 3 family.</text>
</comment>
<feature type="domain" description="Solute-binding protein family 3/N-terminal" evidence="5">
    <location>
        <begin position="39"/>
        <end position="274"/>
    </location>
</feature>